<name>A0A1X2GCE9_9FUNG</name>
<evidence type="ECO:0000313" key="2">
    <source>
        <dbReference type="EMBL" id="ORX50521.1"/>
    </source>
</evidence>
<evidence type="ECO:0000313" key="3">
    <source>
        <dbReference type="Proteomes" id="UP000242146"/>
    </source>
</evidence>
<organism evidence="2 3">
    <name type="scientific">Hesseltinella vesiculosa</name>
    <dbReference type="NCBI Taxonomy" id="101127"/>
    <lineage>
        <taxon>Eukaryota</taxon>
        <taxon>Fungi</taxon>
        <taxon>Fungi incertae sedis</taxon>
        <taxon>Mucoromycota</taxon>
        <taxon>Mucoromycotina</taxon>
        <taxon>Mucoromycetes</taxon>
        <taxon>Mucorales</taxon>
        <taxon>Cunninghamellaceae</taxon>
        <taxon>Hesseltinella</taxon>
    </lineage>
</organism>
<proteinExistence type="predicted"/>
<keyword evidence="3" id="KW-1185">Reference proteome</keyword>
<dbReference type="AlphaFoldDB" id="A0A1X2GCE9"/>
<dbReference type="OrthoDB" id="2237583at2759"/>
<feature type="compositionally biased region" description="Low complexity" evidence="1">
    <location>
        <begin position="41"/>
        <end position="52"/>
    </location>
</feature>
<gene>
    <name evidence="2" type="ORF">DM01DRAFT_1375858</name>
</gene>
<feature type="region of interest" description="Disordered" evidence="1">
    <location>
        <begin position="1"/>
        <end position="71"/>
    </location>
</feature>
<evidence type="ECO:0000256" key="1">
    <source>
        <dbReference type="SAM" id="MobiDB-lite"/>
    </source>
</evidence>
<comment type="caution">
    <text evidence="2">The sequence shown here is derived from an EMBL/GenBank/DDBJ whole genome shotgun (WGS) entry which is preliminary data.</text>
</comment>
<protein>
    <submittedName>
        <fullName evidence="2">Uncharacterized protein</fullName>
    </submittedName>
</protein>
<sequence length="99" mass="11523">MAKLRKTSNKGKDKPYQQANEQKKRRITKSERVKNADLTAQLDQLTKDLPLTKTKKPRQDKASLQMEKAARDQQLALEQQRYEQTKNDLDNALDLLTKL</sequence>
<reference evidence="2 3" key="1">
    <citation type="submission" date="2016-07" db="EMBL/GenBank/DDBJ databases">
        <title>Pervasive Adenine N6-methylation of Active Genes in Fungi.</title>
        <authorList>
            <consortium name="DOE Joint Genome Institute"/>
            <person name="Mondo S.J."/>
            <person name="Dannebaum R.O."/>
            <person name="Kuo R.C."/>
            <person name="Labutti K."/>
            <person name="Haridas S."/>
            <person name="Kuo A."/>
            <person name="Salamov A."/>
            <person name="Ahrendt S.R."/>
            <person name="Lipzen A."/>
            <person name="Sullivan W."/>
            <person name="Andreopoulos W.B."/>
            <person name="Clum A."/>
            <person name="Lindquist E."/>
            <person name="Daum C."/>
            <person name="Ramamoorthy G.K."/>
            <person name="Gryganskyi A."/>
            <person name="Culley D."/>
            <person name="Magnuson J.K."/>
            <person name="James T.Y."/>
            <person name="O'Malley M.A."/>
            <person name="Stajich J.E."/>
            <person name="Spatafora J.W."/>
            <person name="Visel A."/>
            <person name="Grigoriev I.V."/>
        </authorList>
    </citation>
    <scope>NUCLEOTIDE SEQUENCE [LARGE SCALE GENOMIC DNA]</scope>
    <source>
        <strain evidence="2 3">NRRL 3301</strain>
    </source>
</reference>
<dbReference type="EMBL" id="MCGT01000023">
    <property type="protein sequence ID" value="ORX50521.1"/>
    <property type="molecule type" value="Genomic_DNA"/>
</dbReference>
<dbReference type="Proteomes" id="UP000242146">
    <property type="component" value="Unassembled WGS sequence"/>
</dbReference>
<accession>A0A1X2GCE9</accession>